<dbReference type="InterPro" id="IPR035959">
    <property type="entry name" value="RutC-like_sf"/>
</dbReference>
<comment type="catalytic activity">
    <reaction evidence="2">
        <text>chorismate = prephenate</text>
        <dbReference type="Rhea" id="RHEA:13897"/>
        <dbReference type="ChEBI" id="CHEBI:29748"/>
        <dbReference type="ChEBI" id="CHEBI:29934"/>
        <dbReference type="EC" id="5.4.99.5"/>
    </reaction>
</comment>
<organism evidence="3 4">
    <name type="scientific">Thalassorhabdus alkalitolerans</name>
    <dbReference type="NCBI Taxonomy" id="2282697"/>
    <lineage>
        <taxon>Bacteria</taxon>
        <taxon>Bacillati</taxon>
        <taxon>Bacillota</taxon>
        <taxon>Bacilli</taxon>
        <taxon>Bacillales</taxon>
        <taxon>Bacillaceae</taxon>
        <taxon>Thalassorhabdus</taxon>
    </lineage>
</organism>
<dbReference type="RefSeq" id="WP_385942833.1">
    <property type="nucleotide sequence ID" value="NZ_JBHSOZ010000010.1"/>
</dbReference>
<dbReference type="EMBL" id="JBHSOZ010000010">
    <property type="protein sequence ID" value="MFC5714224.1"/>
    <property type="molecule type" value="Genomic_DNA"/>
</dbReference>
<evidence type="ECO:0000256" key="1">
    <source>
        <dbReference type="NCBIfam" id="TIGR01796"/>
    </source>
</evidence>
<accession>A0ABW0YV36</accession>
<evidence type="ECO:0000313" key="4">
    <source>
        <dbReference type="Proteomes" id="UP001596142"/>
    </source>
</evidence>
<evidence type="ECO:0000256" key="2">
    <source>
        <dbReference type="PROSITE-ProRule" id="PRU00514"/>
    </source>
</evidence>
<keyword evidence="2 3" id="KW-0413">Isomerase</keyword>
<dbReference type="EC" id="5.4.99.5" evidence="1 2"/>
<name>A0ABW0YV36_9BACI</name>
<dbReference type="InterPro" id="IPR008243">
    <property type="entry name" value="Chorismate_mutase_AroH"/>
</dbReference>
<dbReference type="GO" id="GO:0004106">
    <property type="term" value="F:chorismate mutase activity"/>
    <property type="evidence" value="ECO:0007669"/>
    <property type="project" value="UniProtKB-EC"/>
</dbReference>
<keyword evidence="2" id="KW-0057">Aromatic amino acid biosynthesis</keyword>
<reference evidence="4" key="1">
    <citation type="journal article" date="2019" name="Int. J. Syst. Evol. Microbiol.">
        <title>The Global Catalogue of Microorganisms (GCM) 10K type strain sequencing project: providing services to taxonomists for standard genome sequencing and annotation.</title>
        <authorList>
            <consortium name="The Broad Institute Genomics Platform"/>
            <consortium name="The Broad Institute Genome Sequencing Center for Infectious Disease"/>
            <person name="Wu L."/>
            <person name="Ma J."/>
        </authorList>
    </citation>
    <scope>NUCLEOTIDE SEQUENCE [LARGE SCALE GENOMIC DNA]</scope>
    <source>
        <strain evidence="4">CECT 7184</strain>
    </source>
</reference>
<dbReference type="Gene3D" id="3.30.1330.40">
    <property type="entry name" value="RutC-like"/>
    <property type="match status" value="1"/>
</dbReference>
<dbReference type="Pfam" id="PF07736">
    <property type="entry name" value="CM_1"/>
    <property type="match status" value="1"/>
</dbReference>
<comment type="caution">
    <text evidence="3">The sequence shown here is derived from an EMBL/GenBank/DDBJ whole genome shotgun (WGS) entry which is preliminary data.</text>
</comment>
<evidence type="ECO:0000313" key="3">
    <source>
        <dbReference type="EMBL" id="MFC5714224.1"/>
    </source>
</evidence>
<gene>
    <name evidence="3" type="primary">aroH</name>
    <name evidence="3" type="ORF">ACFPU1_15850</name>
</gene>
<dbReference type="PROSITE" id="PS51167">
    <property type="entry name" value="CHORISMATE_MUT_1"/>
    <property type="match status" value="1"/>
</dbReference>
<dbReference type="Proteomes" id="UP001596142">
    <property type="component" value="Unassembled WGS sequence"/>
</dbReference>
<proteinExistence type="predicted"/>
<dbReference type="PIRSF" id="PIRSF005965">
    <property type="entry name" value="Chor_mut_AroH"/>
    <property type="match status" value="1"/>
</dbReference>
<dbReference type="PANTHER" id="PTHR21164">
    <property type="entry name" value="CHORISMATE MUTASE"/>
    <property type="match status" value="1"/>
</dbReference>
<sequence>MIRGIRGAITVENNQSEDILQATTSLLQQMIDKNGINAEQVAHIWFTVTKDLDTAFPAKVTRSFDGWQYVPVMCATEIPVPGSLEKCIRIMVTVDTAKAQEEINHVYLGGASVLRPDLGLTNSQDAR</sequence>
<keyword evidence="2" id="KW-0028">Amino-acid biosynthesis</keyword>
<dbReference type="NCBIfam" id="TIGR01796">
    <property type="entry name" value="CM_mono_aroH"/>
    <property type="match status" value="1"/>
</dbReference>
<dbReference type="CDD" id="cd02185">
    <property type="entry name" value="AroH"/>
    <property type="match status" value="1"/>
</dbReference>
<protein>
    <recommendedName>
        <fullName evidence="1 2">chorismate mutase</fullName>
        <ecNumber evidence="1 2">5.4.99.5</ecNumber>
    </recommendedName>
</protein>
<dbReference type="SUPFAM" id="SSF55298">
    <property type="entry name" value="YjgF-like"/>
    <property type="match status" value="1"/>
</dbReference>
<keyword evidence="4" id="KW-1185">Reference proteome</keyword>
<dbReference type="PANTHER" id="PTHR21164:SF0">
    <property type="entry name" value="CHORISMATE MUTASE AROH"/>
    <property type="match status" value="1"/>
</dbReference>